<evidence type="ECO:0000256" key="1">
    <source>
        <dbReference type="SAM" id="Phobius"/>
    </source>
</evidence>
<feature type="transmembrane region" description="Helical" evidence="1">
    <location>
        <begin position="50"/>
        <end position="74"/>
    </location>
</feature>
<reference evidence="2 3" key="1">
    <citation type="submission" date="2024-04" db="EMBL/GenBank/DDBJ databases">
        <title>Flavobacterium sp. DGU99 16S ribosomal RNA gene Genome sequencing and assembly.</title>
        <authorList>
            <person name="Park S."/>
        </authorList>
    </citation>
    <scope>NUCLEOTIDE SEQUENCE [LARGE SCALE GENOMIC DNA]</scope>
    <source>
        <strain evidence="2 3">DGU99</strain>
    </source>
</reference>
<comment type="caution">
    <text evidence="2">The sequence shown here is derived from an EMBL/GenBank/DDBJ whole genome shotgun (WGS) entry which is preliminary data.</text>
</comment>
<evidence type="ECO:0000313" key="3">
    <source>
        <dbReference type="Proteomes" id="UP001398556"/>
    </source>
</evidence>
<evidence type="ECO:0008006" key="4">
    <source>
        <dbReference type="Google" id="ProtNLM"/>
    </source>
</evidence>
<organism evidence="2 3">
    <name type="scientific">Flavobacterium flavipallidum</name>
    <dbReference type="NCBI Taxonomy" id="3139140"/>
    <lineage>
        <taxon>Bacteria</taxon>
        <taxon>Pseudomonadati</taxon>
        <taxon>Bacteroidota</taxon>
        <taxon>Flavobacteriia</taxon>
        <taxon>Flavobacteriales</taxon>
        <taxon>Flavobacteriaceae</taxon>
        <taxon>Flavobacterium</taxon>
    </lineage>
</organism>
<feature type="transmembrane region" description="Helical" evidence="1">
    <location>
        <begin position="9"/>
        <end position="30"/>
    </location>
</feature>
<gene>
    <name evidence="2" type="ORF">AAEO59_01775</name>
</gene>
<keyword evidence="1" id="KW-0812">Transmembrane</keyword>
<accession>A0ABU9HI29</accession>
<evidence type="ECO:0000313" key="2">
    <source>
        <dbReference type="EMBL" id="MEL1239766.1"/>
    </source>
</evidence>
<keyword evidence="1" id="KW-0472">Membrane</keyword>
<dbReference type="EMBL" id="JBBYHU010000002">
    <property type="protein sequence ID" value="MEL1239766.1"/>
    <property type="molecule type" value="Genomic_DNA"/>
</dbReference>
<proteinExistence type="predicted"/>
<keyword evidence="3" id="KW-1185">Reference proteome</keyword>
<keyword evidence="1" id="KW-1133">Transmembrane helix</keyword>
<dbReference type="Proteomes" id="UP001398556">
    <property type="component" value="Unassembled WGS sequence"/>
</dbReference>
<sequence length="354" mass="42306">MNKNKFFKFFLISLISIVFLFLILITFNLANETENWKFLGLDFNNKYEIISSYGSLIGGILSFLSILFVLISLVQQQEQIRNEKDEKLIDEKIELLNRLKLLSSFFTSAIDNIELQGKQMKQFFEKEKEFPSQMNQMYFTTNKNFSRVIDLDSTSIYKAINYNFKNNNDWEKIFLNIYSIFDFYSDAILELKEKHQSQINFKVEEQRKISNDLMQFLNLGANLVDEYKINIGESYLDQPWSNLVNEFTPEYYKYLEECVEKNEPTDLRTISNLYLLPFLENAMDIRQEYGYDNFGSRSLVNLSSYIRKRINELEVNCVYYAENIEKQYNEYFSIENDNSEKLKKYKKLFDEIQN</sequence>
<protein>
    <recommendedName>
        <fullName evidence="4">Phage abortive infection protein</fullName>
    </recommendedName>
</protein>
<dbReference type="RefSeq" id="WP_341699030.1">
    <property type="nucleotide sequence ID" value="NZ_JBBYHU010000002.1"/>
</dbReference>
<name>A0ABU9HI29_9FLAO</name>